<keyword evidence="3" id="KW-1185">Reference proteome</keyword>
<dbReference type="Gene3D" id="3.40.50.150">
    <property type="entry name" value="Vaccinia Virus protein VP39"/>
    <property type="match status" value="1"/>
</dbReference>
<sequence>MPIDFHAEKNRDTYAKREANASWSELLRGLFPVQGLQVADIGCGGGIYSKALADMGAAQVTGVDFSEEMLTAARVNCAEFSHVKFVQGNALATGLPDGVADVVLERALTHHLPQRDLAACFAEARRILKPGGVLLVQNRTPEDCLLPGSETHLRGYFLEKYPRLRDREVGRRHDSRTMNEALQEAGFADVTEQNVWETRRVYATGDELRNDLLARTGRSILHELNDSELADLVDYIVDKLPPQEIVEQDRWTIWSAR</sequence>
<dbReference type="InterPro" id="IPR029063">
    <property type="entry name" value="SAM-dependent_MTases_sf"/>
</dbReference>
<dbReference type="PANTHER" id="PTHR43591">
    <property type="entry name" value="METHYLTRANSFERASE"/>
    <property type="match status" value="1"/>
</dbReference>
<dbReference type="InterPro" id="IPR013216">
    <property type="entry name" value="Methyltransf_11"/>
</dbReference>
<keyword evidence="2" id="KW-0808">Transferase</keyword>
<dbReference type="EMBL" id="JAEQNB010000010">
    <property type="protein sequence ID" value="MBL0389339.1"/>
    <property type="molecule type" value="Genomic_DNA"/>
</dbReference>
<dbReference type="Proteomes" id="UP000602284">
    <property type="component" value="Unassembled WGS sequence"/>
</dbReference>
<dbReference type="Pfam" id="PF08241">
    <property type="entry name" value="Methyltransf_11"/>
    <property type="match status" value="1"/>
</dbReference>
<evidence type="ECO:0000313" key="2">
    <source>
        <dbReference type="EMBL" id="MBL0389339.1"/>
    </source>
</evidence>
<protein>
    <submittedName>
        <fullName evidence="2">Class I SAM-dependent methyltransferase</fullName>
    </submittedName>
</protein>
<dbReference type="SUPFAM" id="SSF53335">
    <property type="entry name" value="S-adenosyl-L-methionine-dependent methyltransferases"/>
    <property type="match status" value="1"/>
</dbReference>
<feature type="domain" description="Methyltransferase type 11" evidence="1">
    <location>
        <begin position="40"/>
        <end position="135"/>
    </location>
</feature>
<dbReference type="CDD" id="cd02440">
    <property type="entry name" value="AdoMet_MTases"/>
    <property type="match status" value="1"/>
</dbReference>
<evidence type="ECO:0000259" key="1">
    <source>
        <dbReference type="Pfam" id="PF08241"/>
    </source>
</evidence>
<dbReference type="RefSeq" id="WP_201638334.1">
    <property type="nucleotide sequence ID" value="NZ_JAEQNB010000010.1"/>
</dbReference>
<name>A0ABS1JGD6_9BACL</name>
<dbReference type="GO" id="GO:0032259">
    <property type="term" value="P:methylation"/>
    <property type="evidence" value="ECO:0007669"/>
    <property type="project" value="UniProtKB-KW"/>
</dbReference>
<reference evidence="2 3" key="1">
    <citation type="submission" date="2021-01" db="EMBL/GenBank/DDBJ databases">
        <title>Tumebacillus sp. strain ITR2 16S ribosomal RNA gene Genome sequencing and assembly.</title>
        <authorList>
            <person name="Kang M."/>
        </authorList>
    </citation>
    <scope>NUCLEOTIDE SEQUENCE [LARGE SCALE GENOMIC DNA]</scope>
    <source>
        <strain evidence="2 3">ITR2</strain>
    </source>
</reference>
<evidence type="ECO:0000313" key="3">
    <source>
        <dbReference type="Proteomes" id="UP000602284"/>
    </source>
</evidence>
<dbReference type="GO" id="GO:0008168">
    <property type="term" value="F:methyltransferase activity"/>
    <property type="evidence" value="ECO:0007669"/>
    <property type="project" value="UniProtKB-KW"/>
</dbReference>
<gene>
    <name evidence="2" type="ORF">JJB07_22360</name>
</gene>
<comment type="caution">
    <text evidence="2">The sequence shown here is derived from an EMBL/GenBank/DDBJ whole genome shotgun (WGS) entry which is preliminary data.</text>
</comment>
<organism evidence="2 3">
    <name type="scientific">Tumebacillus amylolyticus</name>
    <dbReference type="NCBI Taxonomy" id="2801339"/>
    <lineage>
        <taxon>Bacteria</taxon>
        <taxon>Bacillati</taxon>
        <taxon>Bacillota</taxon>
        <taxon>Bacilli</taxon>
        <taxon>Bacillales</taxon>
        <taxon>Alicyclobacillaceae</taxon>
        <taxon>Tumebacillus</taxon>
    </lineage>
</organism>
<proteinExistence type="predicted"/>
<keyword evidence="2" id="KW-0489">Methyltransferase</keyword>
<accession>A0ABS1JGD6</accession>